<feature type="transmembrane region" description="Helical" evidence="8">
    <location>
        <begin position="55"/>
        <end position="75"/>
    </location>
</feature>
<dbReference type="CDD" id="cd17394">
    <property type="entry name" value="MFS_FucP_like"/>
    <property type="match status" value="1"/>
</dbReference>
<sequence>MEAAKIDNTLPVKAGLSPLAIIGSLFFIFGFVTWLSSVLIPYLQIACELNNFQSYLVAFAFYISYFVMAIPSAWVLKITGYKRGMSCGLIGVAAGSIIFIPAAFHREYSIFLLGLFVQGAGLAVLQTASNPYVTILGDVESAAKRMSIMGICNGVAGIIAPAILGAVILSDADALTASIEHMDEVTRTAALNHLAQKVMLPYFIITVILVLLAIVIDRSGLPEIDAPEEEITASPDQVTKTSVFHFPYLMLGVFTLFVYVGVEVIAGNTIISYGTYLGIKMSAAKFFTSFTLIGMLVGYLLGILLIPRYISQQNALKYAALLGVAFALGAIFSTGLVSVLFVALLGFANAVMFPAIWPLSISGLGRFTKIGASLMVMAISGGAVLPLIYGWLSDKYNAQQAYWLVVPCYLIIGWFAVQGYRIGRGKGDTLVA</sequence>
<organism evidence="10 11">
    <name type="scientific">Chitinophaga defluvii</name>
    <dbReference type="NCBI Taxonomy" id="3163343"/>
    <lineage>
        <taxon>Bacteria</taxon>
        <taxon>Pseudomonadati</taxon>
        <taxon>Bacteroidota</taxon>
        <taxon>Chitinophagia</taxon>
        <taxon>Chitinophagales</taxon>
        <taxon>Chitinophagaceae</taxon>
        <taxon>Chitinophaga</taxon>
    </lineage>
</organism>
<evidence type="ECO:0000256" key="5">
    <source>
        <dbReference type="ARBA" id="ARBA00022692"/>
    </source>
</evidence>
<dbReference type="Proteomes" id="UP001549749">
    <property type="component" value="Unassembled WGS sequence"/>
</dbReference>
<dbReference type="Gene3D" id="1.20.1250.20">
    <property type="entry name" value="MFS general substrate transporter like domains"/>
    <property type="match status" value="2"/>
</dbReference>
<dbReference type="InterPro" id="IPR011701">
    <property type="entry name" value="MFS"/>
</dbReference>
<comment type="subcellular location">
    <subcellularLocation>
        <location evidence="2">Cell inner membrane</location>
        <topology evidence="2">Multi-pass membrane protein</topology>
    </subcellularLocation>
</comment>
<reference evidence="10 11" key="1">
    <citation type="submission" date="2024-06" db="EMBL/GenBank/DDBJ databases">
        <title>Chitinophaga defluvii sp. nov., isolated from municipal sewage.</title>
        <authorList>
            <person name="Zhang L."/>
        </authorList>
    </citation>
    <scope>NUCLEOTIDE SEQUENCE [LARGE SCALE GENOMIC DNA]</scope>
    <source>
        <strain evidence="10 11">H8</strain>
    </source>
</reference>
<evidence type="ECO:0000313" key="11">
    <source>
        <dbReference type="Proteomes" id="UP001549749"/>
    </source>
</evidence>
<dbReference type="InterPro" id="IPR050375">
    <property type="entry name" value="MFS_TsgA-like"/>
</dbReference>
<dbReference type="NCBIfam" id="TIGR01272">
    <property type="entry name" value="gluP"/>
    <property type="match status" value="1"/>
</dbReference>
<evidence type="ECO:0000256" key="6">
    <source>
        <dbReference type="ARBA" id="ARBA00022989"/>
    </source>
</evidence>
<feature type="transmembrane region" description="Helical" evidence="8">
    <location>
        <begin position="286"/>
        <end position="306"/>
    </location>
</feature>
<feature type="transmembrane region" description="Helical" evidence="8">
    <location>
        <begin position="339"/>
        <end position="359"/>
    </location>
</feature>
<feature type="transmembrane region" description="Helical" evidence="8">
    <location>
        <begin position="246"/>
        <end position="266"/>
    </location>
</feature>
<dbReference type="EMBL" id="JBEXAC010000001">
    <property type="protein sequence ID" value="MET6997581.1"/>
    <property type="molecule type" value="Genomic_DNA"/>
</dbReference>
<feature type="transmembrane region" description="Helical" evidence="8">
    <location>
        <begin position="20"/>
        <end position="43"/>
    </location>
</feature>
<evidence type="ECO:0000256" key="2">
    <source>
        <dbReference type="ARBA" id="ARBA00004429"/>
    </source>
</evidence>
<protein>
    <submittedName>
        <fullName evidence="10">Sugar MFS transporter</fullName>
    </submittedName>
</protein>
<keyword evidence="5 8" id="KW-0812">Transmembrane</keyword>
<proteinExistence type="inferred from homology"/>
<feature type="transmembrane region" description="Helical" evidence="8">
    <location>
        <begin position="401"/>
        <end position="417"/>
    </location>
</feature>
<accession>A0ABV2T3I5</accession>
<gene>
    <name evidence="10" type="ORF">ABR189_09390</name>
</gene>
<evidence type="ECO:0000259" key="9">
    <source>
        <dbReference type="PROSITE" id="PS50850"/>
    </source>
</evidence>
<dbReference type="InterPro" id="IPR005964">
    <property type="entry name" value="Glc/Gal_transptr_bac"/>
</dbReference>
<keyword evidence="4" id="KW-1003">Cell membrane</keyword>
<evidence type="ECO:0000256" key="3">
    <source>
        <dbReference type="ARBA" id="ARBA00009120"/>
    </source>
</evidence>
<dbReference type="PROSITE" id="PS50850">
    <property type="entry name" value="MFS"/>
    <property type="match status" value="1"/>
</dbReference>
<comment type="similarity">
    <text evidence="3">Belongs to the major facilitator superfamily. FHS transporter (TC 2.A.1.7) family.</text>
</comment>
<dbReference type="SUPFAM" id="SSF103473">
    <property type="entry name" value="MFS general substrate transporter"/>
    <property type="match status" value="1"/>
</dbReference>
<feature type="transmembrane region" description="Helical" evidence="8">
    <location>
        <begin position="199"/>
        <end position="216"/>
    </location>
</feature>
<evidence type="ECO:0000313" key="10">
    <source>
        <dbReference type="EMBL" id="MET6997581.1"/>
    </source>
</evidence>
<dbReference type="RefSeq" id="WP_354660216.1">
    <property type="nucleotide sequence ID" value="NZ_JBEXAC010000001.1"/>
</dbReference>
<feature type="transmembrane region" description="Helical" evidence="8">
    <location>
        <begin position="315"/>
        <end position="333"/>
    </location>
</feature>
<feature type="transmembrane region" description="Helical" evidence="8">
    <location>
        <begin position="110"/>
        <end position="128"/>
    </location>
</feature>
<evidence type="ECO:0000256" key="1">
    <source>
        <dbReference type="ARBA" id="ARBA00003321"/>
    </source>
</evidence>
<dbReference type="PANTHER" id="PTHR43702:SF12">
    <property type="entry name" value="N-ACETYL GLUCOSAMINE TRANSPORTER NAGP"/>
    <property type="match status" value="1"/>
</dbReference>
<comment type="caution">
    <text evidence="10">The sequence shown here is derived from an EMBL/GenBank/DDBJ whole genome shotgun (WGS) entry which is preliminary data.</text>
</comment>
<feature type="transmembrane region" description="Helical" evidence="8">
    <location>
        <begin position="371"/>
        <end position="389"/>
    </location>
</feature>
<dbReference type="PANTHER" id="PTHR43702">
    <property type="entry name" value="L-FUCOSE-PROTON SYMPORTER"/>
    <property type="match status" value="1"/>
</dbReference>
<keyword evidence="7 8" id="KW-0472">Membrane</keyword>
<dbReference type="InterPro" id="IPR020846">
    <property type="entry name" value="MFS_dom"/>
</dbReference>
<dbReference type="Pfam" id="PF07690">
    <property type="entry name" value="MFS_1"/>
    <property type="match status" value="1"/>
</dbReference>
<keyword evidence="6 8" id="KW-1133">Transmembrane helix</keyword>
<name>A0ABV2T3I5_9BACT</name>
<feature type="domain" description="Major facilitator superfamily (MFS) profile" evidence="9">
    <location>
        <begin position="18"/>
        <end position="424"/>
    </location>
</feature>
<evidence type="ECO:0000256" key="8">
    <source>
        <dbReference type="SAM" id="Phobius"/>
    </source>
</evidence>
<comment type="function">
    <text evidence="1">Intake of glucose and galactose.</text>
</comment>
<evidence type="ECO:0000256" key="4">
    <source>
        <dbReference type="ARBA" id="ARBA00022475"/>
    </source>
</evidence>
<dbReference type="InterPro" id="IPR036259">
    <property type="entry name" value="MFS_trans_sf"/>
</dbReference>
<feature type="transmembrane region" description="Helical" evidence="8">
    <location>
        <begin position="148"/>
        <end position="169"/>
    </location>
</feature>
<evidence type="ECO:0000256" key="7">
    <source>
        <dbReference type="ARBA" id="ARBA00023136"/>
    </source>
</evidence>
<feature type="transmembrane region" description="Helical" evidence="8">
    <location>
        <begin position="87"/>
        <end position="104"/>
    </location>
</feature>
<keyword evidence="11" id="KW-1185">Reference proteome</keyword>